<feature type="transmembrane region" description="Helical" evidence="1">
    <location>
        <begin position="6"/>
        <end position="25"/>
    </location>
</feature>
<evidence type="ECO:0000256" key="1">
    <source>
        <dbReference type="SAM" id="Phobius"/>
    </source>
</evidence>
<feature type="transmembrane region" description="Helical" evidence="1">
    <location>
        <begin position="220"/>
        <end position="243"/>
    </location>
</feature>
<sequence length="269" mass="28307">MGFYKHHYYCIGLFAVLFTHAYTTFGQTTSTCFVSGIVLDGNVATDVYNRSTGATATYSITSYTTAGTCSAVTWSIRLNGSNTEVATYTFATSAAVYKPSYTDLNVSATSAGVADQSVVTFQINQLSSNESGIIVFAVNAFTTSALTPPLEILDCNPVNETGLITSASSSPCGYQCQVEYSCAPTYSGDNVSAVCLANATLSQTPDCVQSSRSKSLSDGAIAGIVIGCLIAVALIIFFLIPIFCTEICCCAFSILCLSWGTKEYTAGRS</sequence>
<dbReference type="EMBL" id="JF419158">
    <property type="protein sequence ID" value="AEA08563.1"/>
    <property type="molecule type" value="mRNA"/>
</dbReference>
<protein>
    <submittedName>
        <fullName evidence="2">VCRL1 variant A-2</fullName>
    </submittedName>
</protein>
<proteinExistence type="evidence at transcript level"/>
<dbReference type="AlphaFoldDB" id="I3NN87"/>
<gene>
    <name evidence="2" type="primary">vCRL1</name>
</gene>
<organism evidence="2">
    <name type="scientific">Ciona intestinalis</name>
    <name type="common">Transparent sea squirt</name>
    <name type="synonym">Ascidia intestinalis</name>
    <dbReference type="NCBI Taxonomy" id="7719"/>
    <lineage>
        <taxon>Eukaryota</taxon>
        <taxon>Metazoa</taxon>
        <taxon>Chordata</taxon>
        <taxon>Tunicata</taxon>
        <taxon>Ascidiacea</taxon>
        <taxon>Phlebobranchia</taxon>
        <taxon>Cionidae</taxon>
        <taxon>Ciona</taxon>
    </lineage>
</organism>
<keyword evidence="1" id="KW-0812">Transmembrane</keyword>
<keyword evidence="1" id="KW-1133">Transmembrane helix</keyword>
<accession>I3NN87</accession>
<keyword evidence="1" id="KW-0472">Membrane</keyword>
<evidence type="ECO:0000313" key="2">
    <source>
        <dbReference type="EMBL" id="AEA08563.1"/>
    </source>
</evidence>
<reference evidence="2" key="1">
    <citation type="journal article" date="2012" name="Mol. Biol. Evol.">
        <title>Blood System Formation in the Urochordate Ciona intestinalis Requires the Variable Receptor vCRL1.</title>
        <authorList>
            <person name="Sommer F."/>
            <person name="Awazu S."/>
            <person name="Anton-Erxleben F."/>
            <person name="Jiang D."/>
            <person name="Klimovich A.V."/>
            <person name="Klimovich B.V."/>
            <person name="Samoilovich M.P."/>
            <person name="Satou Y."/>
            <person name="Kruss M."/>
            <person name="Gelhaus C."/>
            <person name="Kurn U."/>
            <person name="Bosch T.C."/>
            <person name="Khalturin K."/>
        </authorList>
    </citation>
    <scope>NUCLEOTIDE SEQUENCE</scope>
</reference>
<name>I3NN87_CIOIN</name>